<evidence type="ECO:0008006" key="8">
    <source>
        <dbReference type="Google" id="ProtNLM"/>
    </source>
</evidence>
<gene>
    <name evidence="6" type="primary">109540241</name>
</gene>
<keyword evidence="1" id="KW-0433">Leucine-rich repeat</keyword>
<keyword evidence="4" id="KW-0812">Transmembrane</keyword>
<name>A0AAR5PSU8_DENPD</name>
<evidence type="ECO:0000256" key="2">
    <source>
        <dbReference type="ARBA" id="ARBA00022729"/>
    </source>
</evidence>
<sequence length="470" mass="53386">MDLFTLVVGILCLSLASNAEETFENSTNLCEKCKCINGPQFVLDCQKQDFHHMIANWPEHNVALIATFSYNNISNVEILPDSDLVTKVILSHCGIKSVDNGAFKTVKYLTYLDLSYNLLTTEEISPEIFKGTYNNTVYEPLMLEDLDLSHNEIHSLPHNIFEHLTTLKQLNLAGNNLRVLDPPTQMALSGLTNLQVLNIADNDLTDLVEDAVRNLQKLRILNLTMNLLDFVPDTLSLLSNSLEAVYLDHNLIFEITDESFLGVKGIKVLSLTNLPRLQYVNANSFAHLQNLSILYLSDNPSLTTIDRDAFGKGQVLEELYLHSNSLQDLHYNLTNWSALRLFTLKDNSLFCDCDLYEISQALSSEIKMDKDGPFCINPITDVSMMIYNLTEEACSFDVSFQQYTYRASHLMDSHFHTIKLVFIILLVIATLIAFVALAIALLRCYRFRINQNYPFPTQVMYNPLRTQNIN</sequence>
<dbReference type="PANTHER" id="PTHR24373">
    <property type="entry name" value="SLIT RELATED LEUCINE-RICH REPEAT NEURONAL PROTEIN"/>
    <property type="match status" value="1"/>
</dbReference>
<evidence type="ECO:0000256" key="3">
    <source>
        <dbReference type="ARBA" id="ARBA00022737"/>
    </source>
</evidence>
<feature type="signal peptide" evidence="5">
    <location>
        <begin position="1"/>
        <end position="19"/>
    </location>
</feature>
<dbReference type="KEGG" id="dpa:109540241"/>
<evidence type="ECO:0000256" key="1">
    <source>
        <dbReference type="ARBA" id="ARBA00022614"/>
    </source>
</evidence>
<evidence type="ECO:0000313" key="7">
    <source>
        <dbReference type="Proteomes" id="UP000019118"/>
    </source>
</evidence>
<dbReference type="Pfam" id="PF13855">
    <property type="entry name" value="LRR_8"/>
    <property type="match status" value="3"/>
</dbReference>
<keyword evidence="3" id="KW-0677">Repeat</keyword>
<keyword evidence="4" id="KW-0472">Membrane</keyword>
<keyword evidence="4" id="KW-1133">Transmembrane helix</keyword>
<evidence type="ECO:0000313" key="6">
    <source>
        <dbReference type="EnsemblMetazoa" id="XP_019764090.1"/>
    </source>
</evidence>
<feature type="chain" id="PRO_5043456723" description="LRRCT domain-containing protein" evidence="5">
    <location>
        <begin position="20"/>
        <end position="470"/>
    </location>
</feature>
<protein>
    <recommendedName>
        <fullName evidence="8">LRRCT domain-containing protein</fullName>
    </recommendedName>
</protein>
<dbReference type="SMART" id="SM00369">
    <property type="entry name" value="LRR_TYP"/>
    <property type="match status" value="8"/>
</dbReference>
<dbReference type="AlphaFoldDB" id="A0AAR5PSU8"/>
<feature type="transmembrane region" description="Helical" evidence="4">
    <location>
        <begin position="420"/>
        <end position="442"/>
    </location>
</feature>
<organism evidence="6 7">
    <name type="scientific">Dendroctonus ponderosae</name>
    <name type="common">Mountain pine beetle</name>
    <dbReference type="NCBI Taxonomy" id="77166"/>
    <lineage>
        <taxon>Eukaryota</taxon>
        <taxon>Metazoa</taxon>
        <taxon>Ecdysozoa</taxon>
        <taxon>Arthropoda</taxon>
        <taxon>Hexapoda</taxon>
        <taxon>Insecta</taxon>
        <taxon>Pterygota</taxon>
        <taxon>Neoptera</taxon>
        <taxon>Endopterygota</taxon>
        <taxon>Coleoptera</taxon>
        <taxon>Polyphaga</taxon>
        <taxon>Cucujiformia</taxon>
        <taxon>Curculionidae</taxon>
        <taxon>Scolytinae</taxon>
        <taxon>Dendroctonus</taxon>
    </lineage>
</organism>
<proteinExistence type="predicted"/>
<dbReference type="Gene3D" id="3.80.10.10">
    <property type="entry name" value="Ribonuclease Inhibitor"/>
    <property type="match status" value="2"/>
</dbReference>
<accession>A0AAR5PSU8</accession>
<dbReference type="PANTHER" id="PTHR24373:SF275">
    <property type="entry name" value="TIR DOMAIN-CONTAINING PROTEIN"/>
    <property type="match status" value="1"/>
</dbReference>
<evidence type="ECO:0000256" key="5">
    <source>
        <dbReference type="SAM" id="SignalP"/>
    </source>
</evidence>
<reference evidence="7" key="1">
    <citation type="journal article" date="2013" name="Genome Biol.">
        <title>Draft genome of the mountain pine beetle, Dendroctonus ponderosae Hopkins, a major forest pest.</title>
        <authorList>
            <person name="Keeling C.I."/>
            <person name="Yuen M.M."/>
            <person name="Liao N.Y."/>
            <person name="Docking T.R."/>
            <person name="Chan S.K."/>
            <person name="Taylor G.A."/>
            <person name="Palmquist D.L."/>
            <person name="Jackman S.D."/>
            <person name="Nguyen A."/>
            <person name="Li M."/>
            <person name="Henderson H."/>
            <person name="Janes J.K."/>
            <person name="Zhao Y."/>
            <person name="Pandoh P."/>
            <person name="Moore R."/>
            <person name="Sperling F.A."/>
            <person name="Huber D.P."/>
            <person name="Birol I."/>
            <person name="Jones S.J."/>
            <person name="Bohlmann J."/>
        </authorList>
    </citation>
    <scope>NUCLEOTIDE SEQUENCE</scope>
</reference>
<dbReference type="Proteomes" id="UP000019118">
    <property type="component" value="Unassembled WGS sequence"/>
</dbReference>
<dbReference type="PROSITE" id="PS51450">
    <property type="entry name" value="LRR"/>
    <property type="match status" value="2"/>
</dbReference>
<dbReference type="InterPro" id="IPR032675">
    <property type="entry name" value="LRR_dom_sf"/>
</dbReference>
<dbReference type="InterPro" id="IPR050328">
    <property type="entry name" value="Dev_Immune_Receptor"/>
</dbReference>
<dbReference type="SUPFAM" id="SSF52058">
    <property type="entry name" value="L domain-like"/>
    <property type="match status" value="1"/>
</dbReference>
<dbReference type="InterPro" id="IPR001611">
    <property type="entry name" value="Leu-rich_rpt"/>
</dbReference>
<keyword evidence="2 5" id="KW-0732">Signal</keyword>
<evidence type="ECO:0000256" key="4">
    <source>
        <dbReference type="SAM" id="Phobius"/>
    </source>
</evidence>
<keyword evidence="7" id="KW-1185">Reference proteome</keyword>
<dbReference type="InterPro" id="IPR003591">
    <property type="entry name" value="Leu-rich_rpt_typical-subtyp"/>
</dbReference>
<reference evidence="6" key="2">
    <citation type="submission" date="2024-08" db="UniProtKB">
        <authorList>
            <consortium name="EnsemblMetazoa"/>
        </authorList>
    </citation>
    <scope>IDENTIFICATION</scope>
</reference>
<dbReference type="EnsemblMetazoa" id="XM_019908531.1">
    <property type="protein sequence ID" value="XP_019764090.1"/>
    <property type="gene ID" value="LOC109540241"/>
</dbReference>